<dbReference type="InterPro" id="IPR001584">
    <property type="entry name" value="Integrase_cat-core"/>
</dbReference>
<keyword evidence="2" id="KW-0694">RNA-binding</keyword>
<dbReference type="PANTHER" id="PTHR42648">
    <property type="entry name" value="TRANSPOSASE, PUTATIVE-RELATED"/>
    <property type="match status" value="1"/>
</dbReference>
<evidence type="ECO:0000313" key="7">
    <source>
        <dbReference type="Proteomes" id="UP000765509"/>
    </source>
</evidence>
<dbReference type="InterPro" id="IPR036397">
    <property type="entry name" value="RNaseH_sf"/>
</dbReference>
<comment type="caution">
    <text evidence="6">The sequence shown here is derived from an EMBL/GenBank/DDBJ whole genome shotgun (WGS) entry which is preliminary data.</text>
</comment>
<evidence type="ECO:0000256" key="2">
    <source>
        <dbReference type="ARBA" id="ARBA00022884"/>
    </source>
</evidence>
<dbReference type="AlphaFoldDB" id="A0A9Q3FED9"/>
<evidence type="ECO:0000256" key="4">
    <source>
        <dbReference type="ARBA" id="ARBA00049244"/>
    </source>
</evidence>
<dbReference type="PANTHER" id="PTHR42648:SF28">
    <property type="entry name" value="TRANSPOSON-ENCODED PROTEIN WITH RIBONUCLEASE H-LIKE AND RETROVIRUS ZINC FINGER-LIKE DOMAINS"/>
    <property type="match status" value="1"/>
</dbReference>
<dbReference type="Gene3D" id="3.30.420.10">
    <property type="entry name" value="Ribonuclease H-like superfamily/Ribonuclease H"/>
    <property type="match status" value="1"/>
</dbReference>
<sequence length="265" mass="29700">MFPSIDFSQLWCDQLLTAPYTPQQNPFAERANRTLFERVRCLLSDSWLDHSWWGEAAATAAYLLNRTPVSSQDFKTPYERFYNKKSELRSIHPFGSKIFINKEKKKLTSKLSSRAENGIFVGYTKGHKNFKVYNLETGKFQITHDCLFLDTPAGPLGRLVNGSFCSLSSCDVSLNPLPQFHLSSLDFNPSLSESLHVDSTMHELLGDSEQAGALQVGDSGSEGYCRDRSVCYDSSLLADPEPEECVDDFQDEVVTVEKPVAADCV</sequence>
<dbReference type="GO" id="GO:0003887">
    <property type="term" value="F:DNA-directed DNA polymerase activity"/>
    <property type="evidence" value="ECO:0007669"/>
    <property type="project" value="UniProtKB-EC"/>
</dbReference>
<gene>
    <name evidence="6" type="ORF">O181_079220</name>
</gene>
<dbReference type="SUPFAM" id="SSF53098">
    <property type="entry name" value="Ribonuclease H-like"/>
    <property type="match status" value="1"/>
</dbReference>
<evidence type="ECO:0000259" key="5">
    <source>
        <dbReference type="PROSITE" id="PS50994"/>
    </source>
</evidence>
<dbReference type="PROSITE" id="PS50994">
    <property type="entry name" value="INTEGRASE"/>
    <property type="match status" value="1"/>
</dbReference>
<dbReference type="GO" id="GO:0003723">
    <property type="term" value="F:RNA binding"/>
    <property type="evidence" value="ECO:0007669"/>
    <property type="project" value="UniProtKB-KW"/>
</dbReference>
<dbReference type="InterPro" id="IPR012337">
    <property type="entry name" value="RNaseH-like_sf"/>
</dbReference>
<dbReference type="GO" id="GO:0005634">
    <property type="term" value="C:nucleus"/>
    <property type="evidence" value="ECO:0007669"/>
    <property type="project" value="UniProtKB-ARBA"/>
</dbReference>
<accession>A0A9Q3FED9</accession>
<dbReference type="InterPro" id="IPR039537">
    <property type="entry name" value="Retrotran_Ty1/copia-like"/>
</dbReference>
<dbReference type="InterPro" id="IPR057670">
    <property type="entry name" value="SH3_retrovirus"/>
</dbReference>
<evidence type="ECO:0000256" key="3">
    <source>
        <dbReference type="ARBA" id="ARBA00048173"/>
    </source>
</evidence>
<dbReference type="GO" id="GO:0032196">
    <property type="term" value="P:transposition"/>
    <property type="evidence" value="ECO:0007669"/>
    <property type="project" value="UniProtKB-KW"/>
</dbReference>
<name>A0A9Q3FED9_9BASI</name>
<reference evidence="6" key="1">
    <citation type="submission" date="2021-03" db="EMBL/GenBank/DDBJ databases">
        <title>Draft genome sequence of rust myrtle Austropuccinia psidii MF-1, a brazilian biotype.</title>
        <authorList>
            <person name="Quecine M.C."/>
            <person name="Pachon D.M.R."/>
            <person name="Bonatelli M.L."/>
            <person name="Correr F.H."/>
            <person name="Franceschini L.M."/>
            <person name="Leite T.F."/>
            <person name="Margarido G.R.A."/>
            <person name="Almeida C.A."/>
            <person name="Ferrarezi J.A."/>
            <person name="Labate C.A."/>
        </authorList>
    </citation>
    <scope>NUCLEOTIDE SEQUENCE</scope>
    <source>
        <strain evidence="6">MF-1</strain>
    </source>
</reference>
<proteinExistence type="predicted"/>
<dbReference type="EMBL" id="AVOT02044141">
    <property type="protein sequence ID" value="MBW0539505.1"/>
    <property type="molecule type" value="Genomic_DNA"/>
</dbReference>
<dbReference type="GO" id="GO:0003964">
    <property type="term" value="F:RNA-directed DNA polymerase activity"/>
    <property type="evidence" value="ECO:0007669"/>
    <property type="project" value="UniProtKB-EC"/>
</dbReference>
<dbReference type="Pfam" id="PF25597">
    <property type="entry name" value="SH3_retrovirus"/>
    <property type="match status" value="1"/>
</dbReference>
<evidence type="ECO:0000313" key="6">
    <source>
        <dbReference type="EMBL" id="MBW0539505.1"/>
    </source>
</evidence>
<keyword evidence="7" id="KW-1185">Reference proteome</keyword>
<evidence type="ECO:0000256" key="1">
    <source>
        <dbReference type="ARBA" id="ARBA00022578"/>
    </source>
</evidence>
<dbReference type="GO" id="GO:0015074">
    <property type="term" value="P:DNA integration"/>
    <property type="evidence" value="ECO:0007669"/>
    <property type="project" value="InterPro"/>
</dbReference>
<protein>
    <recommendedName>
        <fullName evidence="5">Integrase catalytic domain-containing protein</fullName>
    </recommendedName>
</protein>
<comment type="catalytic activity">
    <reaction evidence="3">
        <text>DNA(n) + a 2'-deoxyribonucleoside 5'-triphosphate = DNA(n+1) + diphosphate</text>
        <dbReference type="Rhea" id="RHEA:22508"/>
        <dbReference type="Rhea" id="RHEA-COMP:17339"/>
        <dbReference type="Rhea" id="RHEA-COMP:17340"/>
        <dbReference type="ChEBI" id="CHEBI:33019"/>
        <dbReference type="ChEBI" id="CHEBI:61560"/>
        <dbReference type="ChEBI" id="CHEBI:173112"/>
        <dbReference type="EC" id="2.7.7.49"/>
    </reaction>
</comment>
<dbReference type="OrthoDB" id="8058138at2759"/>
<dbReference type="Proteomes" id="UP000765509">
    <property type="component" value="Unassembled WGS sequence"/>
</dbReference>
<comment type="catalytic activity">
    <reaction evidence="4">
        <text>DNA(n) + a 2'-deoxyribonucleoside 5'-triphosphate = DNA(n+1) + diphosphate</text>
        <dbReference type="Rhea" id="RHEA:22508"/>
        <dbReference type="Rhea" id="RHEA-COMP:17339"/>
        <dbReference type="Rhea" id="RHEA-COMP:17340"/>
        <dbReference type="ChEBI" id="CHEBI:33019"/>
        <dbReference type="ChEBI" id="CHEBI:61560"/>
        <dbReference type="ChEBI" id="CHEBI:173112"/>
        <dbReference type="EC" id="2.7.7.7"/>
    </reaction>
</comment>
<organism evidence="6 7">
    <name type="scientific">Austropuccinia psidii MF-1</name>
    <dbReference type="NCBI Taxonomy" id="1389203"/>
    <lineage>
        <taxon>Eukaryota</taxon>
        <taxon>Fungi</taxon>
        <taxon>Dikarya</taxon>
        <taxon>Basidiomycota</taxon>
        <taxon>Pucciniomycotina</taxon>
        <taxon>Pucciniomycetes</taxon>
        <taxon>Pucciniales</taxon>
        <taxon>Sphaerophragmiaceae</taxon>
        <taxon>Austropuccinia</taxon>
    </lineage>
</organism>
<keyword evidence="1" id="KW-0815">Transposition</keyword>
<feature type="domain" description="Integrase catalytic" evidence="5">
    <location>
        <begin position="16"/>
        <end position="85"/>
    </location>
</feature>